<comment type="pathway">
    <text evidence="1">Cofactor biosynthesis; ubiquinone biosynthesis.</text>
</comment>
<accession>A0A3S1EXR9</accession>
<keyword evidence="9" id="KW-0830">Ubiquinone</keyword>
<dbReference type="PANTHER" id="PTHR11237:SF4">
    <property type="entry name" value="5-DEMETHOXYUBIQUINONE HYDROXYLASE, MITOCHONDRIAL"/>
    <property type="match status" value="1"/>
</dbReference>
<sequence length="180" mass="20019">MNDGKQPDRGSTLGGRILKVDHAGEQGAVNIYRAQIFVAQWTAPSLVPELREFKSHEERHRALFWAELQRRGLRSCRSYWLCGIGGWVLGLLTGLLGRHAIAATTVAVERVVLGHLKTQLRELAGKDETAVHVISQIVEEEQLHHDQSASHVRAGHVWTKLLSPVVAASTETVIWLGMRL</sequence>
<keyword evidence="3" id="KW-0479">Metal-binding</keyword>
<dbReference type="GO" id="GO:0046872">
    <property type="term" value="F:metal ion binding"/>
    <property type="evidence" value="ECO:0007669"/>
    <property type="project" value="UniProtKB-KW"/>
</dbReference>
<dbReference type="GO" id="GO:0006744">
    <property type="term" value="P:ubiquinone biosynthetic process"/>
    <property type="evidence" value="ECO:0007669"/>
    <property type="project" value="UniProtKB-KW"/>
</dbReference>
<dbReference type="OrthoDB" id="7559360at2"/>
<keyword evidence="8" id="KW-0812">Transmembrane</keyword>
<proteinExistence type="predicted"/>
<evidence type="ECO:0000256" key="6">
    <source>
        <dbReference type="ARBA" id="ARBA00023033"/>
    </source>
</evidence>
<gene>
    <name evidence="9" type="ORF">EJP67_03065</name>
</gene>
<evidence type="ECO:0000313" key="9">
    <source>
        <dbReference type="EMBL" id="RUR66031.1"/>
    </source>
</evidence>
<evidence type="ECO:0000256" key="7">
    <source>
        <dbReference type="ARBA" id="ARBA00023136"/>
    </source>
</evidence>
<name>A0A3S1EXR9_9BURK</name>
<dbReference type="InterPro" id="IPR011566">
    <property type="entry name" value="Ubq_synth_Coq7"/>
</dbReference>
<evidence type="ECO:0000256" key="2">
    <source>
        <dbReference type="ARBA" id="ARBA00022688"/>
    </source>
</evidence>
<evidence type="ECO:0000256" key="5">
    <source>
        <dbReference type="ARBA" id="ARBA00023004"/>
    </source>
</evidence>
<evidence type="ECO:0000256" key="8">
    <source>
        <dbReference type="SAM" id="Phobius"/>
    </source>
</evidence>
<feature type="transmembrane region" description="Helical" evidence="8">
    <location>
        <begin position="78"/>
        <end position="97"/>
    </location>
</feature>
<keyword evidence="5" id="KW-0408">Iron</keyword>
<dbReference type="InterPro" id="IPR009078">
    <property type="entry name" value="Ferritin-like_SF"/>
</dbReference>
<dbReference type="Proteomes" id="UP000281118">
    <property type="component" value="Unassembled WGS sequence"/>
</dbReference>
<dbReference type="AlphaFoldDB" id="A0A3S1EXR9"/>
<keyword evidence="8" id="KW-1133">Transmembrane helix</keyword>
<dbReference type="GO" id="GO:0008682">
    <property type="term" value="F:3-demethoxyubiquinol 3-hydroxylase activity"/>
    <property type="evidence" value="ECO:0007669"/>
    <property type="project" value="TreeGrafter"/>
</dbReference>
<dbReference type="SUPFAM" id="SSF47240">
    <property type="entry name" value="Ferritin-like"/>
    <property type="match status" value="1"/>
</dbReference>
<keyword evidence="7 8" id="KW-0472">Membrane</keyword>
<protein>
    <submittedName>
        <fullName evidence="9">Demethoxyubiquinone hydroxylase family protein</fullName>
    </submittedName>
</protein>
<evidence type="ECO:0000256" key="1">
    <source>
        <dbReference type="ARBA" id="ARBA00004749"/>
    </source>
</evidence>
<reference evidence="9 10" key="1">
    <citation type="submission" date="2018-12" db="EMBL/GenBank/DDBJ databases">
        <title>The genome sequences of Variovorax guangxiensis DSM 27352.</title>
        <authorList>
            <person name="Gao J."/>
            <person name="Sun J."/>
        </authorList>
    </citation>
    <scope>NUCLEOTIDE SEQUENCE [LARGE SCALE GENOMIC DNA]</scope>
    <source>
        <strain evidence="9 10">DSM 27352</strain>
    </source>
</reference>
<evidence type="ECO:0000256" key="3">
    <source>
        <dbReference type="ARBA" id="ARBA00022723"/>
    </source>
</evidence>
<dbReference type="EMBL" id="RXFT01000001">
    <property type="protein sequence ID" value="RUR66031.1"/>
    <property type="molecule type" value="Genomic_DNA"/>
</dbReference>
<organism evidence="9 10">
    <name type="scientific">Variovorax guangxiensis</name>
    <dbReference type="NCBI Taxonomy" id="1775474"/>
    <lineage>
        <taxon>Bacteria</taxon>
        <taxon>Pseudomonadati</taxon>
        <taxon>Pseudomonadota</taxon>
        <taxon>Betaproteobacteria</taxon>
        <taxon>Burkholderiales</taxon>
        <taxon>Comamonadaceae</taxon>
        <taxon>Variovorax</taxon>
    </lineage>
</organism>
<dbReference type="RefSeq" id="WP_126019284.1">
    <property type="nucleotide sequence ID" value="NZ_RXFT01000001.1"/>
</dbReference>
<dbReference type="Pfam" id="PF03232">
    <property type="entry name" value="COQ7"/>
    <property type="match status" value="1"/>
</dbReference>
<dbReference type="PANTHER" id="PTHR11237">
    <property type="entry name" value="COENZYME Q10 BIOSYNTHESIS PROTEIN 7"/>
    <property type="match status" value="1"/>
</dbReference>
<comment type="caution">
    <text evidence="9">The sequence shown here is derived from an EMBL/GenBank/DDBJ whole genome shotgun (WGS) entry which is preliminary data.</text>
</comment>
<evidence type="ECO:0000313" key="10">
    <source>
        <dbReference type="Proteomes" id="UP000281118"/>
    </source>
</evidence>
<keyword evidence="4" id="KW-0560">Oxidoreductase</keyword>
<evidence type="ECO:0000256" key="4">
    <source>
        <dbReference type="ARBA" id="ARBA00023002"/>
    </source>
</evidence>
<keyword evidence="2" id="KW-0831">Ubiquinone biosynthesis</keyword>
<keyword evidence="6" id="KW-0503">Monooxygenase</keyword>